<dbReference type="InterPro" id="IPR036915">
    <property type="entry name" value="Cyclin-like_sf"/>
</dbReference>
<evidence type="ECO:0000256" key="3">
    <source>
        <dbReference type="ARBA" id="ARBA00022499"/>
    </source>
</evidence>
<dbReference type="SUPFAM" id="SSF47954">
    <property type="entry name" value="Cyclin-like"/>
    <property type="match status" value="2"/>
</dbReference>
<feature type="region of interest" description="Disordered" evidence="13">
    <location>
        <begin position="390"/>
        <end position="658"/>
    </location>
</feature>
<dbReference type="EMBL" id="VFJC01000006">
    <property type="protein sequence ID" value="KAB5576757.1"/>
    <property type="molecule type" value="Genomic_DNA"/>
</dbReference>
<feature type="region of interest" description="Disordered" evidence="13">
    <location>
        <begin position="294"/>
        <end position="317"/>
    </location>
</feature>
<name>A0A5N5PC57_PANHP</name>
<proteinExistence type="inferred from homology"/>
<dbReference type="FunFam" id="1.10.472.10:FF:000004">
    <property type="entry name" value="Cyclin T2"/>
    <property type="match status" value="1"/>
</dbReference>
<evidence type="ECO:0000256" key="4">
    <source>
        <dbReference type="ARBA" id="ARBA00022553"/>
    </source>
</evidence>
<keyword evidence="3" id="KW-1017">Isopeptide bond</keyword>
<evidence type="ECO:0000256" key="1">
    <source>
        <dbReference type="ARBA" id="ARBA00004123"/>
    </source>
</evidence>
<keyword evidence="7" id="KW-0805">Transcription regulation</keyword>
<feature type="compositionally biased region" description="Basic and acidic residues" evidence="13">
    <location>
        <begin position="394"/>
        <end position="406"/>
    </location>
</feature>
<dbReference type="GO" id="GO:0016538">
    <property type="term" value="F:cyclin-dependent protein serine/threonine kinase regulator activity"/>
    <property type="evidence" value="ECO:0007669"/>
    <property type="project" value="InterPro"/>
</dbReference>
<dbReference type="GO" id="GO:0006357">
    <property type="term" value="P:regulation of transcription by RNA polymerase II"/>
    <property type="evidence" value="ECO:0007669"/>
    <property type="project" value="InterPro"/>
</dbReference>
<dbReference type="InterPro" id="IPR013763">
    <property type="entry name" value="Cyclin-like_dom"/>
</dbReference>
<evidence type="ECO:0000259" key="14">
    <source>
        <dbReference type="SMART" id="SM00385"/>
    </source>
</evidence>
<evidence type="ECO:0000256" key="6">
    <source>
        <dbReference type="ARBA" id="ARBA00022843"/>
    </source>
</evidence>
<comment type="similarity">
    <text evidence="2">Belongs to the cyclin family. Cyclin C subfamily.</text>
</comment>
<keyword evidence="5" id="KW-0132">Cell division</keyword>
<keyword evidence="11" id="KW-0131">Cell cycle</keyword>
<accession>A0A5N5PC57</accession>
<feature type="compositionally biased region" description="Basic and acidic residues" evidence="13">
    <location>
        <begin position="431"/>
        <end position="441"/>
    </location>
</feature>
<dbReference type="Gene3D" id="1.10.472.10">
    <property type="entry name" value="Cyclin-like"/>
    <property type="match status" value="2"/>
</dbReference>
<evidence type="ECO:0000256" key="7">
    <source>
        <dbReference type="ARBA" id="ARBA00023015"/>
    </source>
</evidence>
<feature type="compositionally biased region" description="Low complexity" evidence="13">
    <location>
        <begin position="485"/>
        <end position="494"/>
    </location>
</feature>
<protein>
    <recommendedName>
        <fullName evidence="14">Cyclin-like domain-containing protein</fullName>
    </recommendedName>
</protein>
<evidence type="ECO:0000256" key="5">
    <source>
        <dbReference type="ARBA" id="ARBA00022618"/>
    </source>
</evidence>
<feature type="compositionally biased region" description="Basic residues" evidence="13">
    <location>
        <begin position="568"/>
        <end position="581"/>
    </location>
</feature>
<feature type="compositionally biased region" description="Low complexity" evidence="13">
    <location>
        <begin position="304"/>
        <end position="316"/>
    </location>
</feature>
<gene>
    <name evidence="15" type="ORF">PHYPO_G00202150</name>
</gene>
<feature type="compositionally biased region" description="Basic and acidic residues" evidence="13">
    <location>
        <begin position="531"/>
        <end position="556"/>
    </location>
</feature>
<keyword evidence="6" id="KW-0832">Ubl conjugation</keyword>
<keyword evidence="8 12" id="KW-0195">Cyclin</keyword>
<keyword evidence="16" id="KW-1185">Reference proteome</keyword>
<comment type="caution">
    <text evidence="15">The sequence shown here is derived from an EMBL/GenBank/DDBJ whole genome shotgun (WGS) entry which is preliminary data.</text>
</comment>
<sequence>MAAHRGSSSKWFFSREQLEATPSRRCGVEPDRELSYRQQAANLIQDMGQRLNVSQLTINTAIVYMHRFYMYHSFTKFHRNIISPTTLFLAAKVEEQPRKLEHVIKVAHACLNPQEAPLDTKSNAYLQQAQELVILETIVLQTLGFEITIEHPHTDVVKCSQLVRASKDLAQTSYFMATNRFPSKCPTPSMRRWLLGRLFPLVNRGGRLQAKASSLHLTTFCLQYRPTVIACVCIHLACKWSNWEIPVSTDGKHWWEYVDSSVTLELLDELTHEFLQILEKTPSKLKRIRNWRATQAAKKPKTDGPSSESSSFPGPSLAQDQSMVDAFSGVSANATFSKPSTSFPISLPGSGLSLDHIASTVQGTSYTFTAPSDWPQDQARSDSYLLKQLPLHPHRPDKSAEFTTVKHEHKANKHQSSVYPPPPTSQPQKMSLEKYKEKHAAELAAQKRRQEQPSTESEARDSYGSSSQVEHRKPQQPYAHGQQGSSSSSTSTSSPLKMKLPLTGQEKVQGDKREKGSSLKVRLPVQAEKSGASKEELKMKIKVSSERHSSSDEGASKSKHSSPLVSKEKHRHHHKHGHSNPHSHSGGGSTLRSPMALGGEGAGTAPGSSSSRKRTHADGSHNHHSKKSKSSKPAAAGGLRPSQHAGESGQGVSGEPWS</sequence>
<dbReference type="FunFam" id="1.10.472.10:FF:000009">
    <property type="entry name" value="cyclin-T2 isoform X1"/>
    <property type="match status" value="1"/>
</dbReference>
<evidence type="ECO:0000256" key="9">
    <source>
        <dbReference type="ARBA" id="ARBA00023163"/>
    </source>
</evidence>
<dbReference type="SMART" id="SM00385">
    <property type="entry name" value="CYCLIN"/>
    <property type="match status" value="1"/>
</dbReference>
<feature type="domain" description="Cyclin-like" evidence="14">
    <location>
        <begin position="42"/>
        <end position="141"/>
    </location>
</feature>
<evidence type="ECO:0000313" key="15">
    <source>
        <dbReference type="EMBL" id="KAB5576757.1"/>
    </source>
</evidence>
<dbReference type="Pfam" id="PF00134">
    <property type="entry name" value="Cyclin_N"/>
    <property type="match status" value="1"/>
</dbReference>
<evidence type="ECO:0000256" key="13">
    <source>
        <dbReference type="SAM" id="MobiDB-lite"/>
    </source>
</evidence>
<dbReference type="PANTHER" id="PTHR10026">
    <property type="entry name" value="CYCLIN"/>
    <property type="match status" value="1"/>
</dbReference>
<evidence type="ECO:0000256" key="11">
    <source>
        <dbReference type="ARBA" id="ARBA00023306"/>
    </source>
</evidence>
<dbReference type="GO" id="GO:0051301">
    <property type="term" value="P:cell division"/>
    <property type="evidence" value="ECO:0007669"/>
    <property type="project" value="UniProtKB-KW"/>
</dbReference>
<evidence type="ECO:0000256" key="12">
    <source>
        <dbReference type="RuleBase" id="RU000383"/>
    </source>
</evidence>
<organism evidence="15 16">
    <name type="scientific">Pangasianodon hypophthalmus</name>
    <name type="common">Striped catfish</name>
    <name type="synonym">Helicophagus hypophthalmus</name>
    <dbReference type="NCBI Taxonomy" id="310915"/>
    <lineage>
        <taxon>Eukaryota</taxon>
        <taxon>Metazoa</taxon>
        <taxon>Chordata</taxon>
        <taxon>Craniata</taxon>
        <taxon>Vertebrata</taxon>
        <taxon>Euteleostomi</taxon>
        <taxon>Actinopterygii</taxon>
        <taxon>Neopterygii</taxon>
        <taxon>Teleostei</taxon>
        <taxon>Ostariophysi</taxon>
        <taxon>Siluriformes</taxon>
        <taxon>Pangasiidae</taxon>
        <taxon>Pangasianodon</taxon>
    </lineage>
</organism>
<dbReference type="Pfam" id="PF21797">
    <property type="entry name" value="CycT2-like_C"/>
    <property type="match status" value="2"/>
</dbReference>
<dbReference type="InterPro" id="IPR043198">
    <property type="entry name" value="Cyclin/Ssn8"/>
</dbReference>
<feature type="compositionally biased region" description="Basic and acidic residues" evidence="13">
    <location>
        <begin position="508"/>
        <end position="517"/>
    </location>
</feature>
<dbReference type="AlphaFoldDB" id="A0A5N5PC57"/>
<evidence type="ECO:0000256" key="10">
    <source>
        <dbReference type="ARBA" id="ARBA00023242"/>
    </source>
</evidence>
<keyword evidence="9" id="KW-0804">Transcription</keyword>
<evidence type="ECO:0000313" key="16">
    <source>
        <dbReference type="Proteomes" id="UP000327468"/>
    </source>
</evidence>
<dbReference type="CDD" id="cd20596">
    <property type="entry name" value="CYCLIN_CCNT2_rpt1"/>
    <property type="match status" value="1"/>
</dbReference>
<dbReference type="InterPro" id="IPR006671">
    <property type="entry name" value="Cyclin_N"/>
</dbReference>
<dbReference type="Proteomes" id="UP000327468">
    <property type="component" value="Chromosome 5"/>
</dbReference>
<dbReference type="GO" id="GO:0005634">
    <property type="term" value="C:nucleus"/>
    <property type="evidence" value="ECO:0007669"/>
    <property type="project" value="UniProtKB-SubCell"/>
</dbReference>
<comment type="subcellular location">
    <subcellularLocation>
        <location evidence="1">Nucleus</location>
    </subcellularLocation>
</comment>
<dbReference type="InterPro" id="IPR047321">
    <property type="entry name" value="CYCLIN_CCNT2_rpt1"/>
</dbReference>
<evidence type="ECO:0000256" key="8">
    <source>
        <dbReference type="ARBA" id="ARBA00023127"/>
    </source>
</evidence>
<keyword evidence="10" id="KW-0539">Nucleus</keyword>
<reference evidence="15 16" key="1">
    <citation type="submission" date="2019-06" db="EMBL/GenBank/DDBJ databases">
        <title>A chromosome-scale genome assembly of the striped catfish, Pangasianodon hypophthalmus.</title>
        <authorList>
            <person name="Wen M."/>
            <person name="Zahm M."/>
            <person name="Roques C."/>
            <person name="Cabau C."/>
            <person name="Klopp C."/>
            <person name="Donnadieu C."/>
            <person name="Jouanno E."/>
            <person name="Avarre J.-C."/>
            <person name="Campet M."/>
            <person name="Ha T.T.T."/>
            <person name="Dugue R."/>
            <person name="Lampietro C."/>
            <person name="Louis A."/>
            <person name="Herpin A."/>
            <person name="Echchiki A."/>
            <person name="Berthelot C."/>
            <person name="Parey E."/>
            <person name="Roest-Crollius H."/>
            <person name="Braasch I."/>
            <person name="Postlethwait J."/>
            <person name="Bobe J."/>
            <person name="Montfort J."/>
            <person name="Bouchez O."/>
            <person name="Begum T."/>
            <person name="Schartl M."/>
            <person name="Guiguen Y."/>
        </authorList>
    </citation>
    <scope>NUCLEOTIDE SEQUENCE [LARGE SCALE GENOMIC DNA]</scope>
    <source>
        <strain evidence="15 16">Indonesia</strain>
        <tissue evidence="15">Blood</tissue>
    </source>
</reference>
<evidence type="ECO:0000256" key="2">
    <source>
        <dbReference type="ARBA" id="ARBA00008638"/>
    </source>
</evidence>
<keyword evidence="4" id="KW-0597">Phosphoprotein</keyword>